<evidence type="ECO:0000256" key="1">
    <source>
        <dbReference type="ARBA" id="ARBA00007730"/>
    </source>
</evidence>
<dbReference type="Proteomes" id="UP001366503">
    <property type="component" value="Unassembled WGS sequence"/>
</dbReference>
<evidence type="ECO:0000259" key="4">
    <source>
        <dbReference type="Pfam" id="PF05118"/>
    </source>
</evidence>
<dbReference type="SUPFAM" id="SSF51197">
    <property type="entry name" value="Clavaminate synthase-like"/>
    <property type="match status" value="1"/>
</dbReference>
<evidence type="ECO:0000256" key="2">
    <source>
        <dbReference type="ARBA" id="ARBA00022964"/>
    </source>
</evidence>
<evidence type="ECO:0000256" key="3">
    <source>
        <dbReference type="ARBA" id="ARBA00023002"/>
    </source>
</evidence>
<protein>
    <submittedName>
        <fullName evidence="5">Aspartyl/asparaginyl beta-hydroxylase domain-containing protein</fullName>
    </submittedName>
</protein>
<dbReference type="PANTHER" id="PTHR46332">
    <property type="entry name" value="ASPARTATE BETA-HYDROXYLASE DOMAIN-CONTAINING PROTEIN 2"/>
    <property type="match status" value="1"/>
</dbReference>
<gene>
    <name evidence="5" type="ORF">O7A05_02965</name>
</gene>
<dbReference type="InterPro" id="IPR027443">
    <property type="entry name" value="IPNS-like_sf"/>
</dbReference>
<dbReference type="EMBL" id="JAPYKO010000002">
    <property type="protein sequence ID" value="MEI9401155.1"/>
    <property type="molecule type" value="Genomic_DNA"/>
</dbReference>
<accession>A0ABU8K7V5</accession>
<dbReference type="RefSeq" id="WP_337091463.1">
    <property type="nucleotide sequence ID" value="NZ_JAPYKO010000002.1"/>
</dbReference>
<feature type="domain" description="Aspartyl/asparaginy/proline hydroxylase" evidence="4">
    <location>
        <begin position="40"/>
        <end position="198"/>
    </location>
</feature>
<comment type="similarity">
    <text evidence="1">Belongs to the aspartyl/asparaginyl beta-hydroxylase family.</text>
</comment>
<dbReference type="PANTHER" id="PTHR46332:SF5">
    <property type="entry name" value="ASPARTATE BETA-HYDROXYLASE DOMAIN CONTAINING 2"/>
    <property type="match status" value="1"/>
</dbReference>
<dbReference type="Gene3D" id="2.60.120.330">
    <property type="entry name" value="B-lactam Antibiotic, Isopenicillin N Synthase, Chain"/>
    <property type="match status" value="1"/>
</dbReference>
<comment type="caution">
    <text evidence="5">The sequence shown here is derived from an EMBL/GenBank/DDBJ whole genome shotgun (WGS) entry which is preliminary data.</text>
</comment>
<evidence type="ECO:0000313" key="5">
    <source>
        <dbReference type="EMBL" id="MEI9401155.1"/>
    </source>
</evidence>
<dbReference type="Pfam" id="PF05118">
    <property type="entry name" value="Asp_Arg_Hydrox"/>
    <property type="match status" value="1"/>
</dbReference>
<dbReference type="InterPro" id="IPR007803">
    <property type="entry name" value="Asp/Arg/Pro-Hydrxlase"/>
</dbReference>
<reference evidence="5 6" key="1">
    <citation type="submission" date="2022-12" db="EMBL/GenBank/DDBJ databases">
        <authorList>
            <person name="Muema E."/>
        </authorList>
    </citation>
    <scope>NUCLEOTIDE SEQUENCE [LARGE SCALE GENOMIC DNA]</scope>
    <source>
        <strain evidence="6">1330</strain>
    </source>
</reference>
<keyword evidence="6" id="KW-1185">Reference proteome</keyword>
<proteinExistence type="inferred from homology"/>
<name>A0ABU8K7V5_9HYPH</name>
<sequence>MSGAYDLGTNLVRRIYEKRIDAPAILDAGTHFPNATKFTAAWQNIRDEALAAKLNKAPRFHDIMPEQADISANDGLDWRMFVLKAYDMTIPENLARMPVLTRLLSECPEVKSAAVSFLAPRKHIPPHRGPFRGIMRFHLGLVIPKQPDGRPATIMMINHEERRIADGECMLWDDTFEHEVMNNSDQPRVALLLDVWRPQMPLDMEILSRVIVRGVQVGMRYRGVSFGG</sequence>
<dbReference type="InterPro" id="IPR051821">
    <property type="entry name" value="Asp/Asn_beta-hydroxylase"/>
</dbReference>
<keyword evidence="3" id="KW-0560">Oxidoreductase</keyword>
<evidence type="ECO:0000313" key="6">
    <source>
        <dbReference type="Proteomes" id="UP001366503"/>
    </source>
</evidence>
<keyword evidence="2" id="KW-0223">Dioxygenase</keyword>
<organism evidence="5 6">
    <name type="scientific">Mesorhizobium argentiipisi</name>
    <dbReference type="NCBI Taxonomy" id="3015175"/>
    <lineage>
        <taxon>Bacteria</taxon>
        <taxon>Pseudomonadati</taxon>
        <taxon>Pseudomonadota</taxon>
        <taxon>Alphaproteobacteria</taxon>
        <taxon>Hyphomicrobiales</taxon>
        <taxon>Phyllobacteriaceae</taxon>
        <taxon>Mesorhizobium</taxon>
    </lineage>
</organism>